<keyword evidence="3" id="KW-1185">Reference proteome</keyword>
<protein>
    <submittedName>
        <fullName evidence="2">Predicted protein</fullName>
    </submittedName>
</protein>
<accession>D7MRW8</accession>
<dbReference type="EMBL" id="GL348720">
    <property type="protein sequence ID" value="EFH41174.1"/>
    <property type="molecule type" value="Genomic_DNA"/>
</dbReference>
<keyword evidence="1" id="KW-1133">Transmembrane helix</keyword>
<dbReference type="AlphaFoldDB" id="D7MRW8"/>
<feature type="transmembrane region" description="Helical" evidence="1">
    <location>
        <begin position="21"/>
        <end position="39"/>
    </location>
</feature>
<sequence length="86" mass="10047">MTSRNLRLFNRRFFDRSPQRLRAFLNPISVICLFGFGLHESVTTKSYFFVYDVFAGLVKDCPGVRKDLRIPEEMQLSAQTTRNIRG</sequence>
<keyword evidence="1" id="KW-0472">Membrane</keyword>
<keyword evidence="1" id="KW-0812">Transmembrane</keyword>
<evidence type="ECO:0000313" key="3">
    <source>
        <dbReference type="Proteomes" id="UP000008694"/>
    </source>
</evidence>
<proteinExistence type="predicted"/>
<dbReference type="Proteomes" id="UP000008694">
    <property type="component" value="Unassembled WGS sequence"/>
</dbReference>
<evidence type="ECO:0000256" key="1">
    <source>
        <dbReference type="SAM" id="Phobius"/>
    </source>
</evidence>
<organism evidence="3">
    <name type="scientific">Arabidopsis lyrata subsp. lyrata</name>
    <name type="common">Lyre-leaved rock-cress</name>
    <dbReference type="NCBI Taxonomy" id="81972"/>
    <lineage>
        <taxon>Eukaryota</taxon>
        <taxon>Viridiplantae</taxon>
        <taxon>Streptophyta</taxon>
        <taxon>Embryophyta</taxon>
        <taxon>Tracheophyta</taxon>
        <taxon>Spermatophyta</taxon>
        <taxon>Magnoliopsida</taxon>
        <taxon>eudicotyledons</taxon>
        <taxon>Gunneridae</taxon>
        <taxon>Pentapetalae</taxon>
        <taxon>rosids</taxon>
        <taxon>malvids</taxon>
        <taxon>Brassicales</taxon>
        <taxon>Brassicaceae</taxon>
        <taxon>Camelineae</taxon>
        <taxon>Arabidopsis</taxon>
    </lineage>
</organism>
<evidence type="ECO:0000313" key="2">
    <source>
        <dbReference type="EMBL" id="EFH41174.1"/>
    </source>
</evidence>
<dbReference type="HOGENOM" id="CLU_2500992_0_0_1"/>
<name>D7MRW8_ARALL</name>
<dbReference type="Gramene" id="scaffold_803191.1">
    <property type="protein sequence ID" value="scaffold_803191.1"/>
    <property type="gene ID" value="scaffold_803191.1"/>
</dbReference>
<reference evidence="3" key="1">
    <citation type="journal article" date="2011" name="Nat. Genet.">
        <title>The Arabidopsis lyrata genome sequence and the basis of rapid genome size change.</title>
        <authorList>
            <person name="Hu T.T."/>
            <person name="Pattyn P."/>
            <person name="Bakker E.G."/>
            <person name="Cao J."/>
            <person name="Cheng J.-F."/>
            <person name="Clark R.M."/>
            <person name="Fahlgren N."/>
            <person name="Fawcett J.A."/>
            <person name="Grimwood J."/>
            <person name="Gundlach H."/>
            <person name="Haberer G."/>
            <person name="Hollister J.D."/>
            <person name="Ossowski S."/>
            <person name="Ottilar R.P."/>
            <person name="Salamov A.A."/>
            <person name="Schneeberger K."/>
            <person name="Spannagl M."/>
            <person name="Wang X."/>
            <person name="Yang L."/>
            <person name="Nasrallah M.E."/>
            <person name="Bergelson J."/>
            <person name="Carrington J.C."/>
            <person name="Gaut B.S."/>
            <person name="Schmutz J."/>
            <person name="Mayer K.F.X."/>
            <person name="Van de Peer Y."/>
            <person name="Grigoriev I.V."/>
            <person name="Nordborg M."/>
            <person name="Weigel D."/>
            <person name="Guo Y.-L."/>
        </authorList>
    </citation>
    <scope>NUCLEOTIDE SEQUENCE [LARGE SCALE GENOMIC DNA]</scope>
    <source>
        <strain evidence="3">cv. MN47</strain>
    </source>
</reference>
<gene>
    <name evidence="2" type="ORF">ARALYDRAFT_919791</name>
</gene>